<keyword evidence="9" id="KW-1185">Reference proteome</keyword>
<dbReference type="InterPro" id="IPR034932">
    <property type="entry name" value="BRAP2_RRM"/>
</dbReference>
<evidence type="ECO:0000259" key="8">
    <source>
        <dbReference type="PROSITE" id="PS50271"/>
    </source>
</evidence>
<dbReference type="AlphaFoldDB" id="A0A7E6ESX5"/>
<proteinExistence type="predicted"/>
<dbReference type="InterPro" id="IPR001607">
    <property type="entry name" value="Znf_UBP"/>
</dbReference>
<dbReference type="Pfam" id="PF02148">
    <property type="entry name" value="zf-UBP"/>
    <property type="match status" value="1"/>
</dbReference>
<dbReference type="KEGG" id="osn:115213043"/>
<sequence>MLVSLAILRIEVNDDYLVPSSFKYKAPYYKMPVEKEGTKSHITFAAALSIGTKHELSGSEKEIIDKTRGCRADSEISIETYSNEENSKTERDTSKKTSDTSHFKNSKKTHEANVISYGKKLPGDDDDDDEHSEKSSSQESSKVASNCRDPSCSSGETMHYNSNNFTTRHKNPNSSSIHFFSGNPMVEVTKGILHIYKDNQMVLLKEDLPRSEMICMLGVSASYTIHDLLRFTASVSAGVESMRIIRDSTPNQYMVLVKFKTQELADEFYSAFNNTQFNSIESDICHLVYIAKIETMKSSEGAGLPIPGLTELPNCPVCLERMDESVEGILTILCNHAFHVTCLAQWGYTSCPVCRYCQTPEEVPDNRCLECGSQESLWICLICGHVGCGRYVGRHAYRYVTKFSYLIKEIYILFFSKSGSIEDVKAGESRHKQMVDEHNRMEEALERVNRLKNQTEKKCTQYHSQLSKVMRELQEERAMNKSLQENQSVWQEKVAKLETRVKEINETKTQEIQELQEQLRDMMFHLEAQQKLTRQEGLEEISQEEIQGGQVIVGASRTTNSVLGNSRRSRQRKH</sequence>
<evidence type="ECO:0000256" key="2">
    <source>
        <dbReference type="ARBA" id="ARBA00022771"/>
    </source>
</evidence>
<feature type="coiled-coil region" evidence="5">
    <location>
        <begin position="431"/>
        <end position="532"/>
    </location>
</feature>
<dbReference type="GO" id="GO:0061630">
    <property type="term" value="F:ubiquitin protein ligase activity"/>
    <property type="evidence" value="ECO:0007669"/>
    <property type="project" value="TreeGrafter"/>
</dbReference>
<evidence type="ECO:0000256" key="5">
    <source>
        <dbReference type="SAM" id="Coils"/>
    </source>
</evidence>
<dbReference type="PANTHER" id="PTHR24007:SF7">
    <property type="entry name" value="BRCA1-ASSOCIATED PROTEIN"/>
    <property type="match status" value="1"/>
</dbReference>
<dbReference type="Pfam" id="PF07576">
    <property type="entry name" value="BRAP2"/>
    <property type="match status" value="1"/>
</dbReference>
<dbReference type="CDD" id="cd12718">
    <property type="entry name" value="RRM_BRAP2"/>
    <property type="match status" value="1"/>
</dbReference>
<dbReference type="GO" id="GO:0005737">
    <property type="term" value="C:cytoplasm"/>
    <property type="evidence" value="ECO:0007669"/>
    <property type="project" value="TreeGrafter"/>
</dbReference>
<keyword evidence="5" id="KW-0175">Coiled coil</keyword>
<keyword evidence="1" id="KW-0479">Metal-binding</keyword>
<evidence type="ECO:0000313" key="9">
    <source>
        <dbReference type="Proteomes" id="UP000515154"/>
    </source>
</evidence>
<evidence type="ECO:0000256" key="4">
    <source>
        <dbReference type="PROSITE-ProRule" id="PRU00502"/>
    </source>
</evidence>
<dbReference type="Pfam" id="PF13639">
    <property type="entry name" value="zf-RING_2"/>
    <property type="match status" value="1"/>
</dbReference>
<dbReference type="Proteomes" id="UP000515154">
    <property type="component" value="Linkage group LG1"/>
</dbReference>
<dbReference type="SUPFAM" id="SSF57850">
    <property type="entry name" value="RING/U-box"/>
    <property type="match status" value="2"/>
</dbReference>
<dbReference type="CDD" id="cd16457">
    <property type="entry name" value="RING-H2_BRAP2"/>
    <property type="match status" value="1"/>
</dbReference>
<evidence type="ECO:0000259" key="7">
    <source>
        <dbReference type="PROSITE" id="PS50089"/>
    </source>
</evidence>
<dbReference type="SMART" id="SM00290">
    <property type="entry name" value="ZnF_UBP"/>
    <property type="match status" value="1"/>
</dbReference>
<dbReference type="PANTHER" id="PTHR24007">
    <property type="entry name" value="BRCA1-ASSOCIATED PROTEIN"/>
    <property type="match status" value="1"/>
</dbReference>
<keyword evidence="2 4" id="KW-0863">Zinc-finger</keyword>
<feature type="domain" description="UBP-type" evidence="8">
    <location>
        <begin position="352"/>
        <end position="456"/>
    </location>
</feature>
<dbReference type="Gene3D" id="3.30.40.10">
    <property type="entry name" value="Zinc/RING finger domain, C3HC4 (zinc finger)"/>
    <property type="match status" value="2"/>
</dbReference>
<dbReference type="GO" id="GO:0016567">
    <property type="term" value="P:protein ubiquitination"/>
    <property type="evidence" value="ECO:0007669"/>
    <property type="project" value="TreeGrafter"/>
</dbReference>
<dbReference type="RefSeq" id="XP_036358444.1">
    <property type="nucleotide sequence ID" value="XM_036502551.1"/>
</dbReference>
<feature type="domain" description="RING-type" evidence="7">
    <location>
        <begin position="315"/>
        <end position="355"/>
    </location>
</feature>
<name>A0A7E6ESX5_9MOLL</name>
<keyword evidence="3" id="KW-0862">Zinc</keyword>
<dbReference type="InterPro" id="IPR047243">
    <property type="entry name" value="RING-H2_BRAP2"/>
</dbReference>
<evidence type="ECO:0000256" key="1">
    <source>
        <dbReference type="ARBA" id="ARBA00022723"/>
    </source>
</evidence>
<dbReference type="SMART" id="SM00184">
    <property type="entry name" value="RING"/>
    <property type="match status" value="1"/>
</dbReference>
<dbReference type="GO" id="GO:0007265">
    <property type="term" value="P:Ras protein signal transduction"/>
    <property type="evidence" value="ECO:0007669"/>
    <property type="project" value="TreeGrafter"/>
</dbReference>
<reference evidence="10" key="1">
    <citation type="submission" date="2025-08" db="UniProtKB">
        <authorList>
            <consortium name="RefSeq"/>
        </authorList>
    </citation>
    <scope>IDENTIFICATION</scope>
</reference>
<evidence type="ECO:0000313" key="10">
    <source>
        <dbReference type="RefSeq" id="XP_036358444.1"/>
    </source>
</evidence>
<dbReference type="InterPro" id="IPR013083">
    <property type="entry name" value="Znf_RING/FYVE/PHD"/>
</dbReference>
<feature type="compositionally biased region" description="Polar residues" evidence="6">
    <location>
        <begin position="556"/>
        <end position="566"/>
    </location>
</feature>
<dbReference type="GO" id="GO:0008270">
    <property type="term" value="F:zinc ion binding"/>
    <property type="evidence" value="ECO:0007669"/>
    <property type="project" value="UniProtKB-KW"/>
</dbReference>
<feature type="compositionally biased region" description="Basic and acidic residues" evidence="6">
    <location>
        <begin position="85"/>
        <end position="102"/>
    </location>
</feature>
<evidence type="ECO:0000256" key="3">
    <source>
        <dbReference type="ARBA" id="ARBA00022833"/>
    </source>
</evidence>
<accession>A0A7E6ESX5</accession>
<organism evidence="9 10">
    <name type="scientific">Octopus sinensis</name>
    <name type="common">East Asian common octopus</name>
    <dbReference type="NCBI Taxonomy" id="2607531"/>
    <lineage>
        <taxon>Eukaryota</taxon>
        <taxon>Metazoa</taxon>
        <taxon>Spiralia</taxon>
        <taxon>Lophotrochozoa</taxon>
        <taxon>Mollusca</taxon>
        <taxon>Cephalopoda</taxon>
        <taxon>Coleoidea</taxon>
        <taxon>Octopodiformes</taxon>
        <taxon>Octopoda</taxon>
        <taxon>Incirrata</taxon>
        <taxon>Octopodidae</taxon>
        <taxon>Octopus</taxon>
    </lineage>
</organism>
<feature type="region of interest" description="Disordered" evidence="6">
    <location>
        <begin position="79"/>
        <end position="155"/>
    </location>
</feature>
<dbReference type="PROSITE" id="PS50271">
    <property type="entry name" value="ZF_UBP"/>
    <property type="match status" value="1"/>
</dbReference>
<feature type="region of interest" description="Disordered" evidence="6">
    <location>
        <begin position="552"/>
        <end position="574"/>
    </location>
</feature>
<gene>
    <name evidence="10" type="primary">LOC115213043</name>
</gene>
<protein>
    <submittedName>
        <fullName evidence="10">BRCA1-associated protein</fullName>
    </submittedName>
</protein>
<evidence type="ECO:0000256" key="6">
    <source>
        <dbReference type="SAM" id="MobiDB-lite"/>
    </source>
</evidence>
<dbReference type="PROSITE" id="PS50089">
    <property type="entry name" value="ZF_RING_2"/>
    <property type="match status" value="1"/>
</dbReference>
<dbReference type="InterPro" id="IPR001841">
    <property type="entry name" value="Znf_RING"/>
</dbReference>
<dbReference type="InterPro" id="IPR011422">
    <property type="entry name" value="BRAP2/ETP1_RRM"/>
</dbReference>